<evidence type="ECO:0000313" key="14">
    <source>
        <dbReference type="EMBL" id="GAA4981112.1"/>
    </source>
</evidence>
<evidence type="ECO:0000313" key="15">
    <source>
        <dbReference type="Proteomes" id="UP001500466"/>
    </source>
</evidence>
<reference evidence="15" key="1">
    <citation type="journal article" date="2019" name="Int. J. Syst. Evol. Microbiol.">
        <title>The Global Catalogue of Microorganisms (GCM) 10K type strain sequencing project: providing services to taxonomists for standard genome sequencing and annotation.</title>
        <authorList>
            <consortium name="The Broad Institute Genomics Platform"/>
            <consortium name="The Broad Institute Genome Sequencing Center for Infectious Disease"/>
            <person name="Wu L."/>
            <person name="Ma J."/>
        </authorList>
    </citation>
    <scope>NUCLEOTIDE SEQUENCE [LARGE SCALE GENOMIC DNA]</scope>
    <source>
        <strain evidence="15">JCM 17986</strain>
    </source>
</reference>
<evidence type="ECO:0000256" key="5">
    <source>
        <dbReference type="ARBA" id="ARBA00022692"/>
    </source>
</evidence>
<accession>A0ABP9HY47</accession>
<evidence type="ECO:0000256" key="1">
    <source>
        <dbReference type="ARBA" id="ARBA00004141"/>
    </source>
</evidence>
<gene>
    <name evidence="14" type="ORF">GCM10023205_57860</name>
</gene>
<evidence type="ECO:0000256" key="10">
    <source>
        <dbReference type="ARBA" id="ARBA00023264"/>
    </source>
</evidence>
<feature type="transmembrane region" description="Helical" evidence="13">
    <location>
        <begin position="184"/>
        <end position="206"/>
    </location>
</feature>
<dbReference type="InterPro" id="IPR050324">
    <property type="entry name" value="CDP-alcohol_PTase-I"/>
</dbReference>
<dbReference type="InterPro" id="IPR043130">
    <property type="entry name" value="CDP-OH_PTrfase_TM_dom"/>
</dbReference>
<evidence type="ECO:0000256" key="8">
    <source>
        <dbReference type="ARBA" id="ARBA00023136"/>
    </source>
</evidence>
<feature type="region of interest" description="Disordered" evidence="12">
    <location>
        <begin position="1"/>
        <end position="25"/>
    </location>
</feature>
<sequence>MVVAAQHPAPEPGPSDGGPAPRPATGGNLAVTTDRVLTIPNVLSFLRLLGVPVFLWLVLWPEFGGPKHDIIALVILMASGVSDWLDGKLARKWNQISRVGQILDPAADRLYIISTIIGLTVRDILPLWVTGILVARELFIGALFPYLRKYGYGLLPVSFIGKAATFNLMYAFPLLLLSDDTGRVATLAAIFGWAFAWWGIALYWWAGVLYAVQARRLVAAVKQAGTGYA</sequence>
<keyword evidence="15" id="KW-1185">Reference proteome</keyword>
<dbReference type="Proteomes" id="UP001500466">
    <property type="component" value="Unassembled WGS sequence"/>
</dbReference>
<dbReference type="PANTHER" id="PTHR14269:SF62">
    <property type="entry name" value="CDP-DIACYLGLYCEROL--GLYCEROL-3-PHOSPHATE 3-PHOSPHATIDYLTRANSFERASE 1, CHLOROPLASTIC"/>
    <property type="match status" value="1"/>
</dbReference>
<keyword evidence="7" id="KW-0443">Lipid metabolism</keyword>
<feature type="transmembrane region" description="Helical" evidence="13">
    <location>
        <begin position="154"/>
        <end position="177"/>
    </location>
</feature>
<dbReference type="Pfam" id="PF01066">
    <property type="entry name" value="CDP-OH_P_transf"/>
    <property type="match status" value="1"/>
</dbReference>
<dbReference type="Gene3D" id="1.20.120.1760">
    <property type="match status" value="1"/>
</dbReference>
<evidence type="ECO:0000256" key="2">
    <source>
        <dbReference type="ARBA" id="ARBA00010441"/>
    </source>
</evidence>
<evidence type="ECO:0000256" key="7">
    <source>
        <dbReference type="ARBA" id="ARBA00023098"/>
    </source>
</evidence>
<dbReference type="PANTHER" id="PTHR14269">
    <property type="entry name" value="CDP-DIACYLGLYCEROL--GLYCEROL-3-PHOSPHATE 3-PHOSPHATIDYLTRANSFERASE-RELATED"/>
    <property type="match status" value="1"/>
</dbReference>
<keyword evidence="9" id="KW-0594">Phospholipid biosynthesis</keyword>
<dbReference type="PIRSF" id="PIRSF000847">
    <property type="entry name" value="Phos_ph_gly_syn"/>
    <property type="match status" value="1"/>
</dbReference>
<evidence type="ECO:0000256" key="9">
    <source>
        <dbReference type="ARBA" id="ARBA00023209"/>
    </source>
</evidence>
<feature type="transmembrane region" description="Helical" evidence="13">
    <location>
        <begin position="45"/>
        <end position="64"/>
    </location>
</feature>
<dbReference type="EMBL" id="BAABHS010000023">
    <property type="protein sequence ID" value="GAA4981112.1"/>
    <property type="molecule type" value="Genomic_DNA"/>
</dbReference>
<comment type="caution">
    <text evidence="14">The sequence shown here is derived from an EMBL/GenBank/DDBJ whole genome shotgun (WGS) entry which is preliminary data.</text>
</comment>
<protein>
    <submittedName>
        <fullName evidence="14">CDP-alcohol phosphatidyltransferase family protein</fullName>
    </submittedName>
</protein>
<keyword evidence="10" id="KW-1208">Phospholipid metabolism</keyword>
<evidence type="ECO:0000256" key="12">
    <source>
        <dbReference type="SAM" id="MobiDB-lite"/>
    </source>
</evidence>
<name>A0ABP9HY47_9ACTN</name>
<dbReference type="InterPro" id="IPR004570">
    <property type="entry name" value="Phosphatidylglycerol_P_synth"/>
</dbReference>
<evidence type="ECO:0000256" key="13">
    <source>
        <dbReference type="SAM" id="Phobius"/>
    </source>
</evidence>
<comment type="similarity">
    <text evidence="2 11">Belongs to the CDP-alcohol phosphatidyltransferase class-I family.</text>
</comment>
<evidence type="ECO:0000256" key="6">
    <source>
        <dbReference type="ARBA" id="ARBA00022989"/>
    </source>
</evidence>
<dbReference type="PROSITE" id="PS00379">
    <property type="entry name" value="CDP_ALCOHOL_P_TRANSF"/>
    <property type="match status" value="1"/>
</dbReference>
<evidence type="ECO:0000256" key="11">
    <source>
        <dbReference type="RuleBase" id="RU003750"/>
    </source>
</evidence>
<organism evidence="14 15">
    <name type="scientific">Yinghuangia aomiensis</name>
    <dbReference type="NCBI Taxonomy" id="676205"/>
    <lineage>
        <taxon>Bacteria</taxon>
        <taxon>Bacillati</taxon>
        <taxon>Actinomycetota</taxon>
        <taxon>Actinomycetes</taxon>
        <taxon>Kitasatosporales</taxon>
        <taxon>Streptomycetaceae</taxon>
        <taxon>Yinghuangia</taxon>
    </lineage>
</organism>
<proteinExistence type="inferred from homology"/>
<keyword evidence="6 13" id="KW-1133">Transmembrane helix</keyword>
<evidence type="ECO:0000256" key="3">
    <source>
        <dbReference type="ARBA" id="ARBA00022516"/>
    </source>
</evidence>
<comment type="subcellular location">
    <subcellularLocation>
        <location evidence="1">Membrane</location>
        <topology evidence="1">Multi-pass membrane protein</topology>
    </subcellularLocation>
</comment>
<keyword evidence="8 13" id="KW-0472">Membrane</keyword>
<keyword evidence="5 13" id="KW-0812">Transmembrane</keyword>
<dbReference type="InterPro" id="IPR048254">
    <property type="entry name" value="CDP_ALCOHOL_P_TRANSF_CS"/>
</dbReference>
<keyword evidence="4 11" id="KW-0808">Transferase</keyword>
<keyword evidence="3" id="KW-0444">Lipid biosynthesis</keyword>
<dbReference type="InterPro" id="IPR000462">
    <property type="entry name" value="CDP-OH_P_trans"/>
</dbReference>
<evidence type="ECO:0000256" key="4">
    <source>
        <dbReference type="ARBA" id="ARBA00022679"/>
    </source>
</evidence>